<accession>A0A9P0HJI6</accession>
<comment type="subcellular location">
    <subcellularLocation>
        <location evidence="1">Cytoplasm</location>
    </subcellularLocation>
</comment>
<evidence type="ECO:0000256" key="9">
    <source>
        <dbReference type="ARBA" id="ARBA00023277"/>
    </source>
</evidence>
<protein>
    <recommendedName>
        <fullName evidence="5">N-acetylneuraminate lyase</fullName>
        <ecNumber evidence="5">4.1.3.3</ecNumber>
    </recommendedName>
</protein>
<evidence type="ECO:0000256" key="11">
    <source>
        <dbReference type="PIRNR" id="PIRNR001365"/>
    </source>
</evidence>
<dbReference type="Pfam" id="PF00701">
    <property type="entry name" value="DHDPS"/>
    <property type="match status" value="1"/>
</dbReference>
<evidence type="ECO:0000256" key="7">
    <source>
        <dbReference type="ARBA" id="ARBA00023239"/>
    </source>
</evidence>
<dbReference type="AlphaFoldDB" id="A0A9P0HJI6"/>
<evidence type="ECO:0000256" key="13">
    <source>
        <dbReference type="PIRSR" id="PIRSR001365-2"/>
    </source>
</evidence>
<evidence type="ECO:0000256" key="2">
    <source>
        <dbReference type="ARBA" id="ARBA00004878"/>
    </source>
</evidence>
<evidence type="ECO:0000256" key="12">
    <source>
        <dbReference type="PIRSR" id="PIRSR001365-1"/>
    </source>
</evidence>
<dbReference type="InterPro" id="IPR002220">
    <property type="entry name" value="DapA-like"/>
</dbReference>
<keyword evidence="9" id="KW-0119">Carbohydrate metabolism</keyword>
<dbReference type="InterPro" id="IPR013785">
    <property type="entry name" value="Aldolase_TIM"/>
</dbReference>
<dbReference type="GO" id="GO:0008747">
    <property type="term" value="F:N-acetylneuraminate lyase activity"/>
    <property type="evidence" value="ECO:0007669"/>
    <property type="project" value="UniProtKB-EC"/>
</dbReference>
<reference evidence="14" key="1">
    <citation type="submission" date="2022-01" db="EMBL/GenBank/DDBJ databases">
        <authorList>
            <person name="King R."/>
        </authorList>
    </citation>
    <scope>NUCLEOTIDE SEQUENCE</scope>
</reference>
<dbReference type="EC" id="4.1.3.3" evidence="5"/>
<evidence type="ECO:0000256" key="1">
    <source>
        <dbReference type="ARBA" id="ARBA00004496"/>
    </source>
</evidence>
<dbReference type="GO" id="GO:0005737">
    <property type="term" value="C:cytoplasm"/>
    <property type="evidence" value="ECO:0007669"/>
    <property type="project" value="UniProtKB-SubCell"/>
</dbReference>
<gene>
    <name evidence="14" type="ORF">NEZAVI_LOCUS11825</name>
</gene>
<evidence type="ECO:0000313" key="15">
    <source>
        <dbReference type="Proteomes" id="UP001152798"/>
    </source>
</evidence>
<evidence type="ECO:0000313" key="14">
    <source>
        <dbReference type="EMBL" id="CAH1403171.1"/>
    </source>
</evidence>
<comment type="catalytic activity">
    <reaction evidence="10">
        <text>aceneuramate = aldehydo-N-acetyl-D-mannosamine + pyruvate</text>
        <dbReference type="Rhea" id="RHEA:23296"/>
        <dbReference type="ChEBI" id="CHEBI:15361"/>
        <dbReference type="ChEBI" id="CHEBI:17122"/>
        <dbReference type="ChEBI" id="CHEBI:173083"/>
        <dbReference type="EC" id="4.1.3.3"/>
    </reaction>
</comment>
<evidence type="ECO:0000256" key="6">
    <source>
        <dbReference type="ARBA" id="ARBA00022490"/>
    </source>
</evidence>
<keyword evidence="15" id="KW-1185">Reference proteome</keyword>
<dbReference type="EMBL" id="OV725081">
    <property type="protein sequence ID" value="CAH1403171.1"/>
    <property type="molecule type" value="Genomic_DNA"/>
</dbReference>
<evidence type="ECO:0000256" key="10">
    <source>
        <dbReference type="ARBA" id="ARBA00044906"/>
    </source>
</evidence>
<dbReference type="PRINTS" id="PR00146">
    <property type="entry name" value="DHPICSNTHASE"/>
</dbReference>
<dbReference type="PANTHER" id="PTHR12128">
    <property type="entry name" value="DIHYDRODIPICOLINATE SYNTHASE"/>
    <property type="match status" value="1"/>
</dbReference>
<evidence type="ECO:0000256" key="3">
    <source>
        <dbReference type="ARBA" id="ARBA00006324"/>
    </source>
</evidence>
<proteinExistence type="inferred from homology"/>
<evidence type="ECO:0000256" key="4">
    <source>
        <dbReference type="ARBA" id="ARBA00011881"/>
    </source>
</evidence>
<comment type="pathway">
    <text evidence="2">Amino-sugar metabolism; N-acetylneuraminate degradation.</text>
</comment>
<dbReference type="PROSITE" id="PS00665">
    <property type="entry name" value="DHDPS_1"/>
    <property type="match status" value="1"/>
</dbReference>
<comment type="similarity">
    <text evidence="3">Belongs to the DapA family. NanA subfamily.</text>
</comment>
<dbReference type="PANTHER" id="PTHR12128:SF21">
    <property type="entry name" value="N-ACETYLNEURAMINATE LYASE"/>
    <property type="match status" value="1"/>
</dbReference>
<sequence>MVIKYNFKGLMAPVFTPFQANLRQDIFTEYIPSYGAFLKEKGVLGILVNGTTGEGVSMSTQERKLVTEAWAETVKKTNQTLMVQVGGASLTDVKDMAQHAEKVGVSSILCLPDLFFNPKTVDDLIHYLKFVSHAAPKTPLFYYHIPSFTGVNLSMNEFLSKGQDQIPTLSGIKFTSNDLDEGAKCLRVNEDLTVFLGADTIFSAAVMLGFDSGIMTTLNFWPERFQEIQNNINSGNVKQAMLIQAKISKDIENILASGSWVHQMKLYMKNQLQQPVGLTRPPLGN</sequence>
<dbReference type="SMART" id="SM01130">
    <property type="entry name" value="DHDPS"/>
    <property type="match status" value="1"/>
</dbReference>
<dbReference type="Proteomes" id="UP001152798">
    <property type="component" value="Chromosome 5"/>
</dbReference>
<dbReference type="OrthoDB" id="191315at2759"/>
<keyword evidence="7 11" id="KW-0456">Lyase</keyword>
<feature type="active site" description="Schiff-base intermediate with substrate" evidence="12">
    <location>
        <position position="173"/>
    </location>
</feature>
<keyword evidence="6" id="KW-0963">Cytoplasm</keyword>
<feature type="binding site" evidence="13">
    <location>
        <position position="52"/>
    </location>
    <ligand>
        <name>pyruvate</name>
        <dbReference type="ChEBI" id="CHEBI:15361"/>
    </ligand>
</feature>
<dbReference type="PIRSF" id="PIRSF001365">
    <property type="entry name" value="DHDPS"/>
    <property type="match status" value="1"/>
</dbReference>
<organism evidence="14 15">
    <name type="scientific">Nezara viridula</name>
    <name type="common">Southern green stink bug</name>
    <name type="synonym">Cimex viridulus</name>
    <dbReference type="NCBI Taxonomy" id="85310"/>
    <lineage>
        <taxon>Eukaryota</taxon>
        <taxon>Metazoa</taxon>
        <taxon>Ecdysozoa</taxon>
        <taxon>Arthropoda</taxon>
        <taxon>Hexapoda</taxon>
        <taxon>Insecta</taxon>
        <taxon>Pterygota</taxon>
        <taxon>Neoptera</taxon>
        <taxon>Paraneoptera</taxon>
        <taxon>Hemiptera</taxon>
        <taxon>Heteroptera</taxon>
        <taxon>Panheteroptera</taxon>
        <taxon>Pentatomomorpha</taxon>
        <taxon>Pentatomoidea</taxon>
        <taxon>Pentatomidae</taxon>
        <taxon>Pentatominae</taxon>
        <taxon>Nezara</taxon>
    </lineage>
</organism>
<name>A0A9P0HJI6_NEZVI</name>
<feature type="binding site" evidence="13">
    <location>
        <position position="214"/>
    </location>
    <ligand>
        <name>pyruvate</name>
        <dbReference type="ChEBI" id="CHEBI:15361"/>
    </ligand>
</feature>
<feature type="active site" description="Proton donor/acceptor" evidence="12">
    <location>
        <position position="143"/>
    </location>
</feature>
<comment type="subunit">
    <text evidence="4">Homotetramer.</text>
</comment>
<evidence type="ECO:0000256" key="5">
    <source>
        <dbReference type="ARBA" id="ARBA00012911"/>
    </source>
</evidence>
<keyword evidence="8" id="KW-0704">Schiff base</keyword>
<evidence type="ECO:0000256" key="8">
    <source>
        <dbReference type="ARBA" id="ARBA00023270"/>
    </source>
</evidence>
<dbReference type="SUPFAM" id="SSF51569">
    <property type="entry name" value="Aldolase"/>
    <property type="match status" value="1"/>
</dbReference>
<dbReference type="InterPro" id="IPR020624">
    <property type="entry name" value="Schiff_base-form_aldolases_CS"/>
</dbReference>
<dbReference type="Gene3D" id="3.20.20.70">
    <property type="entry name" value="Aldolase class I"/>
    <property type="match status" value="1"/>
</dbReference>